<feature type="signal peptide" evidence="1">
    <location>
        <begin position="1"/>
        <end position="19"/>
    </location>
</feature>
<proteinExistence type="predicted"/>
<reference evidence="2" key="1">
    <citation type="journal article" date="2019" name="Beilstein J. Org. Chem.">
        <title>Nanangenines: drimane sesquiterpenoids as the dominant metabolite cohort of a novel Australian fungus, Aspergillus nanangensis.</title>
        <authorList>
            <person name="Lacey H.J."/>
            <person name="Gilchrist C.L.M."/>
            <person name="Crombie A."/>
            <person name="Kalaitzis J.A."/>
            <person name="Vuong D."/>
            <person name="Rutledge P.J."/>
            <person name="Turner P."/>
            <person name="Pitt J.I."/>
            <person name="Lacey E."/>
            <person name="Chooi Y.H."/>
            <person name="Piggott A.M."/>
        </authorList>
    </citation>
    <scope>NUCLEOTIDE SEQUENCE</scope>
    <source>
        <strain evidence="2">MST-FP2251</strain>
    </source>
</reference>
<feature type="chain" id="PRO_5042265471" evidence="1">
    <location>
        <begin position="20"/>
        <end position="142"/>
    </location>
</feature>
<dbReference type="AlphaFoldDB" id="A0AAD4GYC2"/>
<dbReference type="EMBL" id="VCAU01000006">
    <property type="protein sequence ID" value="KAF9893756.1"/>
    <property type="molecule type" value="Genomic_DNA"/>
</dbReference>
<name>A0AAD4GYC2_ASPNN</name>
<keyword evidence="3" id="KW-1185">Reference proteome</keyword>
<comment type="caution">
    <text evidence="2">The sequence shown here is derived from an EMBL/GenBank/DDBJ whole genome shotgun (WGS) entry which is preliminary data.</text>
</comment>
<organism evidence="2 3">
    <name type="scientific">Aspergillus nanangensis</name>
    <dbReference type="NCBI Taxonomy" id="2582783"/>
    <lineage>
        <taxon>Eukaryota</taxon>
        <taxon>Fungi</taxon>
        <taxon>Dikarya</taxon>
        <taxon>Ascomycota</taxon>
        <taxon>Pezizomycotina</taxon>
        <taxon>Eurotiomycetes</taxon>
        <taxon>Eurotiomycetidae</taxon>
        <taxon>Eurotiales</taxon>
        <taxon>Aspergillaceae</taxon>
        <taxon>Aspergillus</taxon>
        <taxon>Aspergillus subgen. Circumdati</taxon>
    </lineage>
</organism>
<accession>A0AAD4GYC2</accession>
<evidence type="ECO:0000256" key="1">
    <source>
        <dbReference type="SAM" id="SignalP"/>
    </source>
</evidence>
<gene>
    <name evidence="2" type="ORF">FE257_009926</name>
</gene>
<evidence type="ECO:0000313" key="3">
    <source>
        <dbReference type="Proteomes" id="UP001194746"/>
    </source>
</evidence>
<sequence>MQLTSVLTVALSALTLTSANPITPMARAGNPSLIWHASNFETGCSPGGCTYHFNITGAASENTPGFSTSCSGTTTQEDYALCNDKHVKAQVIPELYPMWNVKVQHSWDANQGQAMFFALGQANITSSMKNFTIPVTEQYGVA</sequence>
<dbReference type="Proteomes" id="UP001194746">
    <property type="component" value="Unassembled WGS sequence"/>
</dbReference>
<protein>
    <submittedName>
        <fullName evidence="2">Uncharacterized protein</fullName>
    </submittedName>
</protein>
<keyword evidence="1" id="KW-0732">Signal</keyword>
<reference evidence="2" key="2">
    <citation type="submission" date="2020-02" db="EMBL/GenBank/DDBJ databases">
        <authorList>
            <person name="Gilchrist C.L.M."/>
            <person name="Chooi Y.-H."/>
        </authorList>
    </citation>
    <scope>NUCLEOTIDE SEQUENCE</scope>
    <source>
        <strain evidence="2">MST-FP2251</strain>
    </source>
</reference>
<evidence type="ECO:0000313" key="2">
    <source>
        <dbReference type="EMBL" id="KAF9893756.1"/>
    </source>
</evidence>